<dbReference type="NCBIfam" id="TIGR02937">
    <property type="entry name" value="sigma70-ECF"/>
    <property type="match status" value="1"/>
</dbReference>
<evidence type="ECO:0000313" key="9">
    <source>
        <dbReference type="Proteomes" id="UP000662747"/>
    </source>
</evidence>
<dbReference type="Proteomes" id="UP000662747">
    <property type="component" value="Chromosome"/>
</dbReference>
<dbReference type="Gene3D" id="1.10.1740.10">
    <property type="match status" value="1"/>
</dbReference>
<proteinExistence type="inferred from homology"/>
<evidence type="ECO:0000256" key="2">
    <source>
        <dbReference type="ARBA" id="ARBA00023015"/>
    </source>
</evidence>
<dbReference type="SUPFAM" id="SSF88659">
    <property type="entry name" value="Sigma3 and sigma4 domains of RNA polymerase sigma factors"/>
    <property type="match status" value="1"/>
</dbReference>
<evidence type="ECO:0000313" key="8">
    <source>
        <dbReference type="EMBL" id="QSQ19263.1"/>
    </source>
</evidence>
<evidence type="ECO:0000259" key="6">
    <source>
        <dbReference type="Pfam" id="PF04542"/>
    </source>
</evidence>
<keyword evidence="2" id="KW-0805">Transcription regulation</keyword>
<dbReference type="InterPro" id="IPR039425">
    <property type="entry name" value="RNA_pol_sigma-70-like"/>
</dbReference>
<sequence>MFFRGTRSLAEVPAPAERLGSDVSAPVSADETRLQFLVRRVQDGDLSAFEQLYQLTRMDAARTLQHLVGNRVEVEDLLQETYLRLLTAVKGYRGESRFRTFFYRVCSNVALSHLRWKRRRPEDSFAEPPELVAQGEDPEHEAQRRQAARLVELALERLKPKKRIVFVYYELCGMSPDEIAEAVGSSANTVRSRLHHARLEFNEAMQRLLVARRPGGPHGRP</sequence>
<name>A0ABX7NKW5_9BACT</name>
<evidence type="ECO:0000256" key="5">
    <source>
        <dbReference type="ARBA" id="ARBA00023163"/>
    </source>
</evidence>
<keyword evidence="3" id="KW-0731">Sigma factor</keyword>
<accession>A0ABX7NKW5</accession>
<keyword evidence="4" id="KW-0238">DNA-binding</keyword>
<keyword evidence="5" id="KW-0804">Transcription</keyword>
<dbReference type="Gene3D" id="1.10.10.10">
    <property type="entry name" value="Winged helix-like DNA-binding domain superfamily/Winged helix DNA-binding domain"/>
    <property type="match status" value="1"/>
</dbReference>
<dbReference type="InterPro" id="IPR013249">
    <property type="entry name" value="RNA_pol_sigma70_r4_t2"/>
</dbReference>
<gene>
    <name evidence="8" type="ORF">JY651_28425</name>
</gene>
<dbReference type="PANTHER" id="PTHR43133:SF8">
    <property type="entry name" value="RNA POLYMERASE SIGMA FACTOR HI_1459-RELATED"/>
    <property type="match status" value="1"/>
</dbReference>
<dbReference type="RefSeq" id="WP_206720851.1">
    <property type="nucleotide sequence ID" value="NZ_CP071090.1"/>
</dbReference>
<protein>
    <submittedName>
        <fullName evidence="8">RNA polymerase sigma factor</fullName>
    </submittedName>
</protein>
<keyword evidence="9" id="KW-1185">Reference proteome</keyword>
<evidence type="ECO:0000256" key="1">
    <source>
        <dbReference type="ARBA" id="ARBA00010641"/>
    </source>
</evidence>
<dbReference type="InterPro" id="IPR014284">
    <property type="entry name" value="RNA_pol_sigma-70_dom"/>
</dbReference>
<comment type="similarity">
    <text evidence="1">Belongs to the sigma-70 factor family. ECF subfamily.</text>
</comment>
<evidence type="ECO:0000259" key="7">
    <source>
        <dbReference type="Pfam" id="PF08281"/>
    </source>
</evidence>
<dbReference type="SUPFAM" id="SSF88946">
    <property type="entry name" value="Sigma2 domain of RNA polymerase sigma factors"/>
    <property type="match status" value="1"/>
</dbReference>
<organism evidence="8 9">
    <name type="scientific">Pyxidicoccus parkwayensis</name>
    <dbReference type="NCBI Taxonomy" id="2813578"/>
    <lineage>
        <taxon>Bacteria</taxon>
        <taxon>Pseudomonadati</taxon>
        <taxon>Myxococcota</taxon>
        <taxon>Myxococcia</taxon>
        <taxon>Myxococcales</taxon>
        <taxon>Cystobacterineae</taxon>
        <taxon>Myxococcaceae</taxon>
        <taxon>Pyxidicoccus</taxon>
    </lineage>
</organism>
<dbReference type="Pfam" id="PF04542">
    <property type="entry name" value="Sigma70_r2"/>
    <property type="match status" value="1"/>
</dbReference>
<evidence type="ECO:0000256" key="4">
    <source>
        <dbReference type="ARBA" id="ARBA00023125"/>
    </source>
</evidence>
<reference evidence="8 9" key="1">
    <citation type="submission" date="2021-02" db="EMBL/GenBank/DDBJ databases">
        <title>De Novo genome assembly of isolated myxobacteria.</title>
        <authorList>
            <person name="Stevens D.C."/>
        </authorList>
    </citation>
    <scope>NUCLEOTIDE SEQUENCE [LARGE SCALE GENOMIC DNA]</scope>
    <source>
        <strain evidence="9">SCPEA02</strain>
    </source>
</reference>
<feature type="domain" description="RNA polymerase sigma factor 70 region 4 type 2" evidence="7">
    <location>
        <begin position="150"/>
        <end position="199"/>
    </location>
</feature>
<dbReference type="PANTHER" id="PTHR43133">
    <property type="entry name" value="RNA POLYMERASE ECF-TYPE SIGMA FACTO"/>
    <property type="match status" value="1"/>
</dbReference>
<dbReference type="InterPro" id="IPR013324">
    <property type="entry name" value="RNA_pol_sigma_r3/r4-like"/>
</dbReference>
<feature type="domain" description="RNA polymerase sigma-70 region 2" evidence="6">
    <location>
        <begin position="58"/>
        <end position="119"/>
    </location>
</feature>
<dbReference type="InterPro" id="IPR013325">
    <property type="entry name" value="RNA_pol_sigma_r2"/>
</dbReference>
<dbReference type="InterPro" id="IPR036388">
    <property type="entry name" value="WH-like_DNA-bd_sf"/>
</dbReference>
<dbReference type="EMBL" id="CP071090">
    <property type="protein sequence ID" value="QSQ19263.1"/>
    <property type="molecule type" value="Genomic_DNA"/>
</dbReference>
<dbReference type="InterPro" id="IPR007627">
    <property type="entry name" value="RNA_pol_sigma70_r2"/>
</dbReference>
<evidence type="ECO:0000256" key="3">
    <source>
        <dbReference type="ARBA" id="ARBA00023082"/>
    </source>
</evidence>
<dbReference type="Pfam" id="PF08281">
    <property type="entry name" value="Sigma70_r4_2"/>
    <property type="match status" value="1"/>
</dbReference>